<evidence type="ECO:0000313" key="2">
    <source>
        <dbReference type="EMBL" id="SHK87928.1"/>
    </source>
</evidence>
<sequence>MKKKKVFIAIQSIILFCLAFIAYIAYKTNFLTVSEVTVIVCIFIGIGIIINILNIYLVIKKNKDGNKK</sequence>
<comment type="caution">
    <text evidence="2">The sequence shown here is derived from an EMBL/GenBank/DDBJ whole genome shotgun (WGS) entry which is preliminary data.</text>
</comment>
<protein>
    <submittedName>
        <fullName evidence="2">Uncharacterized protein</fullName>
    </submittedName>
</protein>
<feature type="transmembrane region" description="Helical" evidence="1">
    <location>
        <begin position="7"/>
        <end position="25"/>
    </location>
</feature>
<keyword evidence="1" id="KW-0472">Membrane</keyword>
<organism evidence="2 3">
    <name type="scientific">Eubacterium callanderi</name>
    <dbReference type="NCBI Taxonomy" id="53442"/>
    <lineage>
        <taxon>Bacteria</taxon>
        <taxon>Bacillati</taxon>
        <taxon>Bacillota</taxon>
        <taxon>Clostridia</taxon>
        <taxon>Eubacteriales</taxon>
        <taxon>Eubacteriaceae</taxon>
        <taxon>Eubacterium</taxon>
    </lineage>
</organism>
<dbReference type="AlphaFoldDB" id="A0AB74EY95"/>
<evidence type="ECO:0000256" key="1">
    <source>
        <dbReference type="SAM" id="Phobius"/>
    </source>
</evidence>
<keyword evidence="1" id="KW-1133">Transmembrane helix</keyword>
<dbReference type="EMBL" id="FRBP01000001">
    <property type="protein sequence ID" value="SHK87928.1"/>
    <property type="molecule type" value="Genomic_DNA"/>
</dbReference>
<keyword evidence="1" id="KW-0812">Transmembrane</keyword>
<proteinExistence type="predicted"/>
<name>A0AB74EY95_9FIRM</name>
<gene>
    <name evidence="2" type="ORF">SAMN04515649_101123</name>
</gene>
<feature type="transmembrane region" description="Helical" evidence="1">
    <location>
        <begin position="37"/>
        <end position="59"/>
    </location>
</feature>
<evidence type="ECO:0000313" key="3">
    <source>
        <dbReference type="Proteomes" id="UP000184012"/>
    </source>
</evidence>
<dbReference type="Proteomes" id="UP000184012">
    <property type="component" value="Unassembled WGS sequence"/>
</dbReference>
<reference evidence="2 3" key="1">
    <citation type="submission" date="2016-11" db="EMBL/GenBank/DDBJ databases">
        <authorList>
            <person name="Varghese N."/>
            <person name="Submissions S."/>
        </authorList>
    </citation>
    <scope>NUCLEOTIDE SEQUENCE [LARGE SCALE GENOMIC DNA]</scope>
    <source>
        <strain evidence="2 3">FD</strain>
    </source>
</reference>
<accession>A0AB74EY95</accession>